<proteinExistence type="predicted"/>
<accession>A0A809SBL9</accession>
<dbReference type="PANTHER" id="PTHR11941">
    <property type="entry name" value="ENOYL-COA HYDRATASE-RELATED"/>
    <property type="match status" value="1"/>
</dbReference>
<name>A0A809SBL9_9PROT</name>
<dbReference type="Pfam" id="PF00378">
    <property type="entry name" value="ECH_1"/>
    <property type="match status" value="1"/>
</dbReference>
<keyword evidence="1" id="KW-0443">Lipid metabolism</keyword>
<evidence type="ECO:0000313" key="3">
    <source>
        <dbReference type="EMBL" id="BBO21664.1"/>
    </source>
</evidence>
<evidence type="ECO:0000256" key="2">
    <source>
        <dbReference type="ARBA" id="ARBA00023239"/>
    </source>
</evidence>
<dbReference type="SUPFAM" id="SSF52096">
    <property type="entry name" value="ClpP/crotonase"/>
    <property type="match status" value="1"/>
</dbReference>
<dbReference type="GO" id="GO:0006635">
    <property type="term" value="P:fatty acid beta-oxidation"/>
    <property type="evidence" value="ECO:0007669"/>
    <property type="project" value="TreeGrafter"/>
</dbReference>
<sequence length="254" mass="26557">MEPLISLAIEGGVAVATLCRPPVNAINEEWVARLDEVLDDVARAEQVGVLWLRSSERVFCAGADLALMRSVFDSAAGRERMIVLTRRMQEVFARLESLPKVTLAELGGAAMGGGFELALACDLRIVSESARIGLPEARLGLLPAAGGTQRMTRICGEAVARRLILGAELVGGAEAVSLGLAQWSAPAGETQPAARAIAARIAELPPQTLAANKRCIGVAAHGGEDGFAAELAGSAALLAAPETQRRVTRFLEKG</sequence>
<dbReference type="InterPro" id="IPR001753">
    <property type="entry name" value="Enoyl-CoA_hydra/iso"/>
</dbReference>
<dbReference type="AlphaFoldDB" id="A0A809SBL9"/>
<evidence type="ECO:0000313" key="4">
    <source>
        <dbReference type="Proteomes" id="UP000662914"/>
    </source>
</evidence>
<keyword evidence="2" id="KW-0456">Lyase</keyword>
<dbReference type="PANTHER" id="PTHR11941:SF169">
    <property type="entry name" value="(7AS)-7A-METHYL-1,5-DIOXO-2,3,5,6,7,7A-HEXAHYDRO-1H-INDENE-CARBOXYL-COA HYDROLASE"/>
    <property type="match status" value="1"/>
</dbReference>
<dbReference type="Gene3D" id="3.90.226.10">
    <property type="entry name" value="2-enoyl-CoA Hydratase, Chain A, domain 1"/>
    <property type="match status" value="1"/>
</dbReference>
<dbReference type="CDD" id="cd06558">
    <property type="entry name" value="crotonase-like"/>
    <property type="match status" value="1"/>
</dbReference>
<dbReference type="InterPro" id="IPR029045">
    <property type="entry name" value="ClpP/crotonase-like_dom_sf"/>
</dbReference>
<dbReference type="GO" id="GO:0016829">
    <property type="term" value="F:lyase activity"/>
    <property type="evidence" value="ECO:0007669"/>
    <property type="project" value="UniProtKB-KW"/>
</dbReference>
<protein>
    <submittedName>
        <fullName evidence="3">Enoyl-CoA hydratase</fullName>
    </submittedName>
</protein>
<reference evidence="3" key="1">
    <citation type="journal article" name="DNA Res.">
        <title>The physiological potential of anammox bacteria as revealed by their core genome structure.</title>
        <authorList>
            <person name="Okubo T."/>
            <person name="Toyoda A."/>
            <person name="Fukuhara K."/>
            <person name="Uchiyama I."/>
            <person name="Harigaya Y."/>
            <person name="Kuroiwa M."/>
            <person name="Suzuki T."/>
            <person name="Murakami Y."/>
            <person name="Suwa Y."/>
            <person name="Takami H."/>
        </authorList>
    </citation>
    <scope>NUCLEOTIDE SEQUENCE</scope>
    <source>
        <strain evidence="3">317325-3</strain>
    </source>
</reference>
<gene>
    <name evidence="3" type="ORF">DSYM_23630</name>
</gene>
<dbReference type="KEGG" id="ddz:DSYM_23630"/>
<organism evidence="3 4">
    <name type="scientific">Candidatus Desulfobacillus denitrificans</name>
    <dbReference type="NCBI Taxonomy" id="2608985"/>
    <lineage>
        <taxon>Bacteria</taxon>
        <taxon>Pseudomonadati</taxon>
        <taxon>Pseudomonadota</taxon>
        <taxon>Betaproteobacteria</taxon>
        <taxon>Candidatus Desulfobacillus</taxon>
    </lineage>
</organism>
<dbReference type="Proteomes" id="UP000662914">
    <property type="component" value="Chromosome"/>
</dbReference>
<dbReference type="EMBL" id="AP021857">
    <property type="protein sequence ID" value="BBO21664.1"/>
    <property type="molecule type" value="Genomic_DNA"/>
</dbReference>
<evidence type="ECO:0000256" key="1">
    <source>
        <dbReference type="ARBA" id="ARBA00023098"/>
    </source>
</evidence>